<dbReference type="PANTHER" id="PTHR38011:SF11">
    <property type="entry name" value="2,5-DIAMINO-6-RIBOSYLAMINO-4(3H)-PYRIMIDINONE 5'-PHOSPHATE REDUCTASE"/>
    <property type="match status" value="1"/>
</dbReference>
<dbReference type="SUPFAM" id="SSF53597">
    <property type="entry name" value="Dihydrofolate reductase-like"/>
    <property type="match status" value="1"/>
</dbReference>
<gene>
    <name evidence="2" type="ORF">D9F05_16655</name>
</gene>
<dbReference type="EMBL" id="RNRV01000033">
    <property type="protein sequence ID" value="MHO05988.1"/>
    <property type="molecule type" value="Genomic_DNA"/>
</dbReference>
<reference evidence="2" key="1">
    <citation type="submission" date="2018-10" db="EMBL/GenBank/DDBJ databases">
        <authorList>
            <consortium name="NARMS: The National Antimicrobial Resistance Monitoring System"/>
        </authorList>
    </citation>
    <scope>NUCLEOTIDE SEQUENCE [LARGE SCALE GENOMIC DNA]</scope>
    <source>
        <strain evidence="2">CVM N17EC0388</strain>
    </source>
</reference>
<dbReference type="AlphaFoldDB" id="A0A3L0W1Y0"/>
<organism evidence="2">
    <name type="scientific">Escherichia coli</name>
    <dbReference type="NCBI Taxonomy" id="562"/>
    <lineage>
        <taxon>Bacteria</taxon>
        <taxon>Pseudomonadati</taxon>
        <taxon>Pseudomonadota</taxon>
        <taxon>Gammaproteobacteria</taxon>
        <taxon>Enterobacterales</taxon>
        <taxon>Enterobacteriaceae</taxon>
        <taxon>Escherichia</taxon>
    </lineage>
</organism>
<feature type="domain" description="Bacterial bifunctional deaminase-reductase C-terminal" evidence="1">
    <location>
        <begin position="5"/>
        <end position="169"/>
    </location>
</feature>
<protein>
    <submittedName>
        <fullName evidence="2">Dihydrofolate reductase</fullName>
    </submittedName>
</protein>
<comment type="caution">
    <text evidence="2">The sequence shown here is derived from an EMBL/GenBank/DDBJ whole genome shotgun (WGS) entry which is preliminary data.</text>
</comment>
<dbReference type="PANTHER" id="PTHR38011">
    <property type="entry name" value="DIHYDROFOLATE REDUCTASE FAMILY PROTEIN (AFU_ORTHOLOGUE AFUA_8G06820)"/>
    <property type="match status" value="1"/>
</dbReference>
<accession>A0A3L0W1Y0</accession>
<proteinExistence type="predicted"/>
<dbReference type="InterPro" id="IPR024072">
    <property type="entry name" value="DHFR-like_dom_sf"/>
</dbReference>
<evidence type="ECO:0000313" key="2">
    <source>
        <dbReference type="EMBL" id="MHO05988.1"/>
    </source>
</evidence>
<dbReference type="Pfam" id="PF01872">
    <property type="entry name" value="RibD_C"/>
    <property type="match status" value="1"/>
</dbReference>
<dbReference type="InterPro" id="IPR002734">
    <property type="entry name" value="RibDG_C"/>
</dbReference>
<dbReference type="InterPro" id="IPR050765">
    <property type="entry name" value="Riboflavin_Biosynth_HTPR"/>
</dbReference>
<sequence length="179" mass="19776">MMTRPEVTVFLALSLDGFIAGEAHSLDWLTPYSSDPPDETGFNALMEHSDTLLMGRNTYDAVMGFGVWPYDGLRVRVMTHNPVEPRYQEQFVSGELRQVLAGLWDEGARHVYLDGGNLVRQALQADLVDTLTLSSVPVLLGKGIPLFGAAIPVSHWHPTQVKTLPSGIVQVSYQRKQKG</sequence>
<evidence type="ECO:0000259" key="1">
    <source>
        <dbReference type="Pfam" id="PF01872"/>
    </source>
</evidence>
<dbReference type="Gene3D" id="3.40.430.10">
    <property type="entry name" value="Dihydrofolate Reductase, subunit A"/>
    <property type="match status" value="1"/>
</dbReference>
<dbReference type="GO" id="GO:0008703">
    <property type="term" value="F:5-amino-6-(5-phosphoribosylamino)uracil reductase activity"/>
    <property type="evidence" value="ECO:0007669"/>
    <property type="project" value="InterPro"/>
</dbReference>
<dbReference type="GO" id="GO:0009231">
    <property type="term" value="P:riboflavin biosynthetic process"/>
    <property type="evidence" value="ECO:0007669"/>
    <property type="project" value="InterPro"/>
</dbReference>
<name>A0A3L0W1Y0_ECOLX</name>